<keyword evidence="18" id="KW-1185">Reference proteome</keyword>
<dbReference type="InterPro" id="IPR012341">
    <property type="entry name" value="6hp_glycosidase-like_sf"/>
</dbReference>
<evidence type="ECO:0000256" key="11">
    <source>
        <dbReference type="ARBA" id="ARBA00023295"/>
    </source>
</evidence>
<evidence type="ECO:0000256" key="8">
    <source>
        <dbReference type="ARBA" id="ARBA00022989"/>
    </source>
</evidence>
<evidence type="ECO:0000256" key="12">
    <source>
        <dbReference type="ARBA" id="ARBA00023326"/>
    </source>
</evidence>
<gene>
    <name evidence="17" type="ORF">CA3LBN_003724</name>
</gene>
<keyword evidence="15" id="KW-0732">Signal</keyword>
<evidence type="ECO:0000259" key="16">
    <source>
        <dbReference type="Pfam" id="PF00723"/>
    </source>
</evidence>
<comment type="similarity">
    <text evidence="4">Belongs to the glycosyl hydrolase 15 family.</text>
</comment>
<dbReference type="EC" id="3.2.1.3" evidence="5"/>
<dbReference type="EMBL" id="CP076664">
    <property type="protein sequence ID" value="QWU89401.1"/>
    <property type="molecule type" value="Genomic_DNA"/>
</dbReference>
<evidence type="ECO:0000256" key="3">
    <source>
        <dbReference type="ARBA" id="ARBA00006109"/>
    </source>
</evidence>
<dbReference type="InterPro" id="IPR011613">
    <property type="entry name" value="GH15-like"/>
</dbReference>
<evidence type="ECO:0000256" key="2">
    <source>
        <dbReference type="ARBA" id="ARBA00004127"/>
    </source>
</evidence>
<evidence type="ECO:0000256" key="5">
    <source>
        <dbReference type="ARBA" id="ARBA00012593"/>
    </source>
</evidence>
<proteinExistence type="inferred from homology"/>
<dbReference type="InterPro" id="IPR000165">
    <property type="entry name" value="Glucoamylase"/>
</dbReference>
<dbReference type="Pfam" id="PF00723">
    <property type="entry name" value="Glyco_hydro_15"/>
    <property type="match status" value="1"/>
</dbReference>
<feature type="chain" id="PRO_5047388453" description="glucan 1,4-alpha-glucosidase" evidence="15">
    <location>
        <begin position="17"/>
        <end position="617"/>
    </location>
</feature>
<dbReference type="InterPro" id="IPR008928">
    <property type="entry name" value="6-hairpin_glycosidase_sf"/>
</dbReference>
<comment type="similarity">
    <text evidence="3">Belongs to the membrane magnesium transporter (TC 1.A.67) family.</text>
</comment>
<protein>
    <recommendedName>
        <fullName evidence="5">glucan 1,4-alpha-glucosidase</fullName>
        <ecNumber evidence="5">3.2.1.3</ecNumber>
    </recommendedName>
    <alternativeName>
        <fullName evidence="14">1,4-alpha-D-glucan glucohydrolase</fullName>
    </alternativeName>
    <alternativeName>
        <fullName evidence="13">Glucan 1,4-alpha-glucosidase</fullName>
    </alternativeName>
</protein>
<name>A0ABX8I7Z7_9ASCO</name>
<evidence type="ECO:0000313" key="18">
    <source>
        <dbReference type="Proteomes" id="UP000825434"/>
    </source>
</evidence>
<keyword evidence="12" id="KW-0624">Polysaccharide degradation</keyword>
<dbReference type="PANTHER" id="PTHR31616:SF9">
    <property type="entry name" value="GLUCOAMYLASE, INTRACELLULAR SPORULATION-SPECIFIC"/>
    <property type="match status" value="1"/>
</dbReference>
<feature type="signal peptide" evidence="15">
    <location>
        <begin position="1"/>
        <end position="16"/>
    </location>
</feature>
<evidence type="ECO:0000256" key="10">
    <source>
        <dbReference type="ARBA" id="ARBA00023277"/>
    </source>
</evidence>
<accession>A0ABX8I7Z7</accession>
<dbReference type="PRINTS" id="PR00736">
    <property type="entry name" value="GLHYDRLASE15"/>
</dbReference>
<evidence type="ECO:0000313" key="17">
    <source>
        <dbReference type="EMBL" id="QWU89401.1"/>
    </source>
</evidence>
<evidence type="ECO:0000256" key="7">
    <source>
        <dbReference type="ARBA" id="ARBA00022801"/>
    </source>
</evidence>
<dbReference type="Proteomes" id="UP000825434">
    <property type="component" value="Chromosome 4"/>
</dbReference>
<evidence type="ECO:0000256" key="9">
    <source>
        <dbReference type="ARBA" id="ARBA00023136"/>
    </source>
</evidence>
<keyword evidence="6" id="KW-0812">Transmembrane</keyword>
<keyword evidence="7" id="KW-0378">Hydrolase</keyword>
<dbReference type="SUPFAM" id="SSF48208">
    <property type="entry name" value="Six-hairpin glycosidases"/>
    <property type="match status" value="1"/>
</dbReference>
<evidence type="ECO:0000256" key="15">
    <source>
        <dbReference type="SAM" id="SignalP"/>
    </source>
</evidence>
<comment type="catalytic activity">
    <reaction evidence="1">
        <text>Hydrolysis of terminal (1-&gt;4)-linked alpha-D-glucose residues successively from non-reducing ends of the chains with release of beta-D-glucose.</text>
        <dbReference type="EC" id="3.2.1.3"/>
    </reaction>
</comment>
<sequence length="617" mass="70583">MLFLHNCIAFFAACQALYLPNSWRHSIPHPGSLIKVGSQNLDELNFEDWISEQSDRSFSYILENIGGISSVLDEKEVLPGVVIASPSKADPDYFYTWTRDSALTVRTLIYHMNDYFRDDALVARLRKVVEDYIEVNYKLQRLPNQSGRFNDETRSGLGEPKFLTTGKSFDKNWGRPQSDGPGLRVSTILGYLFFLERNDLQIENEFLGNTTFIYYHIIKPDLEYIVANWNDESFDLWEEVNSHHFFTSLTQLKALQDGQRFARTNVIDMKFAEQLQATYDSLKDFITSSGGFTKPSIPYVIETPELHEQGTRSGLDAATFLAALHAHNLEFGGTDNIPFDVDDSHILNTITAMVADMRQRYPINHNKARWQNNVGVALGRYPEDVYDGHGTSLGNPWFISTLSASEILFKWIYKNTRRNADIVIDKSNIAFFRPHDAQLNDEAPISDRKIVIPYKSERYHALLSSIYKYADSFIASVQGHVHRTDGTMSEQFDRWTGYMRSLVLLHAGYCSYEYHAFVKTTGSFVPTEIILEVIIGLVIINFGALSSIKSRYRLGITHDEVVWPPSTFLMPINLSEATGVVNSLGISEHEELETRRDFIDVKQKRKEYTEWLANQEA</sequence>
<comment type="subcellular location">
    <subcellularLocation>
        <location evidence="2">Endomembrane system</location>
        <topology evidence="2">Multi-pass membrane protein</topology>
    </subcellularLocation>
</comment>
<dbReference type="Gene3D" id="1.50.10.10">
    <property type="match status" value="1"/>
</dbReference>
<evidence type="ECO:0000256" key="6">
    <source>
        <dbReference type="ARBA" id="ARBA00022692"/>
    </source>
</evidence>
<dbReference type="Pfam" id="PF10270">
    <property type="entry name" value="MMgT"/>
    <property type="match status" value="1"/>
</dbReference>
<evidence type="ECO:0000256" key="14">
    <source>
        <dbReference type="ARBA" id="ARBA00033473"/>
    </source>
</evidence>
<dbReference type="InterPro" id="IPR018937">
    <property type="entry name" value="MMgT"/>
</dbReference>
<evidence type="ECO:0000256" key="4">
    <source>
        <dbReference type="ARBA" id="ARBA00006188"/>
    </source>
</evidence>
<feature type="domain" description="GH15-like" evidence="16">
    <location>
        <begin position="73"/>
        <end position="500"/>
    </location>
</feature>
<keyword evidence="9" id="KW-0472">Membrane</keyword>
<keyword evidence="11" id="KW-0326">Glycosidase</keyword>
<dbReference type="PANTHER" id="PTHR31616">
    <property type="entry name" value="TREHALASE"/>
    <property type="match status" value="1"/>
</dbReference>
<reference evidence="17 18" key="1">
    <citation type="submission" date="2021-06" db="EMBL/GenBank/DDBJ databases">
        <title>Candida outbreak in Lebanon.</title>
        <authorList>
            <person name="Finianos M."/>
        </authorList>
    </citation>
    <scope>NUCLEOTIDE SEQUENCE [LARGE SCALE GENOMIC DNA]</scope>
    <source>
        <strain evidence="17">CA3LBN</strain>
    </source>
</reference>
<organism evidence="17 18">
    <name type="scientific">Candidozyma haemuli</name>
    <dbReference type="NCBI Taxonomy" id="45357"/>
    <lineage>
        <taxon>Eukaryota</taxon>
        <taxon>Fungi</taxon>
        <taxon>Dikarya</taxon>
        <taxon>Ascomycota</taxon>
        <taxon>Saccharomycotina</taxon>
        <taxon>Pichiomycetes</taxon>
        <taxon>Metschnikowiaceae</taxon>
        <taxon>Candidozyma</taxon>
    </lineage>
</organism>
<keyword evidence="8" id="KW-1133">Transmembrane helix</keyword>
<evidence type="ECO:0000256" key="13">
    <source>
        <dbReference type="ARBA" id="ARBA00033442"/>
    </source>
</evidence>
<evidence type="ECO:0000256" key="1">
    <source>
        <dbReference type="ARBA" id="ARBA00001863"/>
    </source>
</evidence>
<keyword evidence="10" id="KW-0119">Carbohydrate metabolism</keyword>